<dbReference type="Pfam" id="PF22692">
    <property type="entry name" value="LlgE_F_G_D1"/>
    <property type="match status" value="1"/>
</dbReference>
<dbReference type="InterPro" id="IPR010930">
    <property type="entry name" value="Flg_bb/hook_C_dom"/>
</dbReference>
<dbReference type="EMBL" id="CP000805">
    <property type="protein sequence ID" value="ACD71377.1"/>
    <property type="molecule type" value="Genomic_DNA"/>
</dbReference>
<dbReference type="NCBIfam" id="TIGR03506">
    <property type="entry name" value="FlgEFG_subfam"/>
    <property type="match status" value="1"/>
</dbReference>
<feature type="domain" description="Flagellar basal-body/hook protein C-terminal" evidence="6">
    <location>
        <begin position="221"/>
        <end position="263"/>
    </location>
</feature>
<name>A0A0H3BK26_TREPS</name>
<dbReference type="GeneID" id="93876708"/>
<keyword evidence="8" id="KW-0966">Cell projection</keyword>
<evidence type="ECO:0000313" key="8">
    <source>
        <dbReference type="EMBL" id="ACD71377.1"/>
    </source>
</evidence>
<keyword evidence="8" id="KW-0282">Flagellum</keyword>
<evidence type="ECO:0000256" key="4">
    <source>
        <dbReference type="RuleBase" id="RU362116"/>
    </source>
</evidence>
<organism evidence="8 9">
    <name type="scientific">Treponema pallidum subsp. pallidum (strain SS14)</name>
    <dbReference type="NCBI Taxonomy" id="455434"/>
    <lineage>
        <taxon>Bacteria</taxon>
        <taxon>Pseudomonadati</taxon>
        <taxon>Spirochaetota</taxon>
        <taxon>Spirochaetia</taxon>
        <taxon>Spirochaetales</taxon>
        <taxon>Treponemataceae</taxon>
        <taxon>Treponema</taxon>
    </lineage>
</organism>
<gene>
    <name evidence="8" type="primary">flgG2</name>
    <name evidence="8" type="ordered locus">TPASS_0961</name>
</gene>
<evidence type="ECO:0000259" key="5">
    <source>
        <dbReference type="Pfam" id="PF00460"/>
    </source>
</evidence>
<dbReference type="PANTHER" id="PTHR30435">
    <property type="entry name" value="FLAGELLAR PROTEIN"/>
    <property type="match status" value="1"/>
</dbReference>
<feature type="domain" description="Flagellar basal body rod protein N-terminal" evidence="5">
    <location>
        <begin position="6"/>
        <end position="35"/>
    </location>
</feature>
<accession>A0A0H3BK26</accession>
<dbReference type="InterPro" id="IPR053967">
    <property type="entry name" value="LlgE_F_G-like_D1"/>
</dbReference>
<dbReference type="GO" id="GO:0030694">
    <property type="term" value="C:bacterial-type flagellum basal body, rod"/>
    <property type="evidence" value="ECO:0007669"/>
    <property type="project" value="InterPro"/>
</dbReference>
<dbReference type="PANTHER" id="PTHR30435:SF19">
    <property type="entry name" value="FLAGELLAR BASAL-BODY ROD PROTEIN FLGG"/>
    <property type="match status" value="1"/>
</dbReference>
<dbReference type="RefSeq" id="WP_010882405.1">
    <property type="nucleotide sequence ID" value="NC_010741.1"/>
</dbReference>
<reference evidence="8 9" key="1">
    <citation type="journal article" date="2008" name="BMC Microbiol.">
        <title>Complete genome sequence of Treponema pallidum ssp. pallidum strain SS14 determined with oligonucleotide arrays.</title>
        <authorList>
            <person name="Matejkova P."/>
            <person name="Strouhal M."/>
            <person name="Smajs D."/>
            <person name="Norris S.J."/>
            <person name="Palzkill T."/>
            <person name="Petrosino J.F."/>
            <person name="Sodergren E."/>
            <person name="Norton J.E."/>
            <person name="Singh J."/>
            <person name="Richmond T.A."/>
            <person name="Molla M.N."/>
            <person name="Albert T.J."/>
            <person name="Weinstock G.M."/>
        </authorList>
    </citation>
    <scope>NUCLEOTIDE SEQUENCE [LARGE SCALE GENOMIC DNA]</scope>
    <source>
        <strain evidence="8 9">SS14</strain>
    </source>
</reference>
<feature type="domain" description="Flagellar hook protein FlgE/F/G-like D1" evidence="7">
    <location>
        <begin position="102"/>
        <end position="164"/>
    </location>
</feature>
<evidence type="ECO:0000259" key="6">
    <source>
        <dbReference type="Pfam" id="PF06429"/>
    </source>
</evidence>
<dbReference type="PATRIC" id="fig|455434.6.peg.948"/>
<dbReference type="AlphaFoldDB" id="A0A0H3BK26"/>
<dbReference type="InterPro" id="IPR037925">
    <property type="entry name" value="FlgE/F/G-like"/>
</dbReference>
<dbReference type="KEGG" id="tpp:TPASS_0961"/>
<proteinExistence type="inferred from homology"/>
<keyword evidence="8" id="KW-0969">Cilium</keyword>
<dbReference type="InterPro" id="IPR012836">
    <property type="entry name" value="FlgF"/>
</dbReference>
<comment type="subcellular location">
    <subcellularLocation>
        <location evidence="1 4">Bacterial flagellum basal body</location>
    </subcellularLocation>
</comment>
<dbReference type="InterPro" id="IPR020013">
    <property type="entry name" value="Flagellar_FlgE/F/G"/>
</dbReference>
<comment type="similarity">
    <text evidence="2 4">Belongs to the flagella basal body rod proteins family.</text>
</comment>
<dbReference type="SUPFAM" id="SSF117143">
    <property type="entry name" value="Flagellar hook protein flgE"/>
    <property type="match status" value="1"/>
</dbReference>
<evidence type="ECO:0000256" key="3">
    <source>
        <dbReference type="ARBA" id="ARBA00023143"/>
    </source>
</evidence>
<dbReference type="Pfam" id="PF00460">
    <property type="entry name" value="Flg_bb_rod"/>
    <property type="match status" value="1"/>
</dbReference>
<protein>
    <submittedName>
        <fullName evidence="8">Flagellar basal-body rod protein</fullName>
    </submittedName>
</protein>
<keyword evidence="3 4" id="KW-0975">Bacterial flagellum</keyword>
<evidence type="ECO:0000313" key="9">
    <source>
        <dbReference type="Proteomes" id="UP000001202"/>
    </source>
</evidence>
<dbReference type="Pfam" id="PF06429">
    <property type="entry name" value="Flg_bbr_C"/>
    <property type="match status" value="1"/>
</dbReference>
<dbReference type="InterPro" id="IPR001444">
    <property type="entry name" value="Flag_bb_rod_N"/>
</dbReference>
<sequence length="271" mass="30228">MIRGWYTAASGMSAQQRRLDAIAQNLANVDTTSYKRDVAVHKSFPELLLRRVNDDGVVKNPFGSSDVSPIVGKLGLGVEVNELFTEFEQGSLKQTQSPSDIALEGMGFFVIRTPQGEEYTRNGNFLVGVEGYLMTKNGYPVLGENGPLFLQERYYTINQNGEIYVRPIDRPDVDGFFLDRLKIVTFENVRYLQKKGADTYMQTPVSGAPIAAEGPERPAAVQGFVEASNVNVVNEMVRMIEVNRAYEANQKTIQAEDGMMGRLWNEVVRAK</sequence>
<dbReference type="Proteomes" id="UP000001202">
    <property type="component" value="Chromosome"/>
</dbReference>
<dbReference type="NCBIfam" id="TIGR02490">
    <property type="entry name" value="flgF"/>
    <property type="match status" value="1"/>
</dbReference>
<evidence type="ECO:0000256" key="2">
    <source>
        <dbReference type="ARBA" id="ARBA00009677"/>
    </source>
</evidence>
<evidence type="ECO:0000256" key="1">
    <source>
        <dbReference type="ARBA" id="ARBA00004117"/>
    </source>
</evidence>
<evidence type="ECO:0000259" key="7">
    <source>
        <dbReference type="Pfam" id="PF22692"/>
    </source>
</evidence>
<dbReference type="GO" id="GO:0071978">
    <property type="term" value="P:bacterial-type flagellum-dependent swarming motility"/>
    <property type="evidence" value="ECO:0007669"/>
    <property type="project" value="TreeGrafter"/>
</dbReference>